<dbReference type="PANTHER" id="PTHR43133">
    <property type="entry name" value="RNA POLYMERASE ECF-TYPE SIGMA FACTO"/>
    <property type="match status" value="1"/>
</dbReference>
<dbReference type="InterPro" id="IPR013325">
    <property type="entry name" value="RNA_pol_sigma_r2"/>
</dbReference>
<dbReference type="EMBL" id="JACIEP010000006">
    <property type="protein sequence ID" value="MBB4036055.1"/>
    <property type="molecule type" value="Genomic_DNA"/>
</dbReference>
<keyword evidence="4" id="KW-0238">DNA-binding</keyword>
<keyword evidence="3" id="KW-0731">Sigma factor</keyword>
<reference evidence="8 9" key="1">
    <citation type="submission" date="2020-08" db="EMBL/GenBank/DDBJ databases">
        <title>Genomic Encyclopedia of Type Strains, Phase IV (KMG-IV): sequencing the most valuable type-strain genomes for metagenomic binning, comparative biology and taxonomic classification.</title>
        <authorList>
            <person name="Goeker M."/>
        </authorList>
    </citation>
    <scope>NUCLEOTIDE SEQUENCE [LARGE SCALE GENOMIC DNA]</scope>
    <source>
        <strain evidence="8 9">DSM 104969</strain>
    </source>
</reference>
<evidence type="ECO:0000256" key="5">
    <source>
        <dbReference type="ARBA" id="ARBA00023163"/>
    </source>
</evidence>
<dbReference type="Pfam" id="PF04542">
    <property type="entry name" value="Sigma70_r2"/>
    <property type="match status" value="1"/>
</dbReference>
<feature type="domain" description="RNA polymerase sigma factor 70 region 4 type 2" evidence="7">
    <location>
        <begin position="104"/>
        <end position="154"/>
    </location>
</feature>
<organism evidence="8 9">
    <name type="scientific">Dysgonomonas hofstadii</name>
    <dbReference type="NCBI Taxonomy" id="637886"/>
    <lineage>
        <taxon>Bacteria</taxon>
        <taxon>Pseudomonadati</taxon>
        <taxon>Bacteroidota</taxon>
        <taxon>Bacteroidia</taxon>
        <taxon>Bacteroidales</taxon>
        <taxon>Dysgonomonadaceae</taxon>
        <taxon>Dysgonomonas</taxon>
    </lineage>
</organism>
<dbReference type="InterPro" id="IPR039425">
    <property type="entry name" value="RNA_pol_sigma-70-like"/>
</dbReference>
<protein>
    <submittedName>
        <fullName evidence="8">RNA polymerase sigma-70 factor (ECF subfamily)</fullName>
    </submittedName>
</protein>
<name>A0A840CT40_9BACT</name>
<evidence type="ECO:0000313" key="8">
    <source>
        <dbReference type="EMBL" id="MBB4036055.1"/>
    </source>
</evidence>
<dbReference type="Gene3D" id="1.10.1740.10">
    <property type="match status" value="1"/>
</dbReference>
<dbReference type="Pfam" id="PF08281">
    <property type="entry name" value="Sigma70_r4_2"/>
    <property type="match status" value="1"/>
</dbReference>
<dbReference type="Proteomes" id="UP000555103">
    <property type="component" value="Unassembled WGS sequence"/>
</dbReference>
<gene>
    <name evidence="8" type="ORF">GGR21_001956</name>
</gene>
<keyword evidence="2" id="KW-0805">Transcription regulation</keyword>
<evidence type="ECO:0000256" key="4">
    <source>
        <dbReference type="ARBA" id="ARBA00023125"/>
    </source>
</evidence>
<dbReference type="AlphaFoldDB" id="A0A840CT40"/>
<evidence type="ECO:0000256" key="2">
    <source>
        <dbReference type="ARBA" id="ARBA00023015"/>
    </source>
</evidence>
<dbReference type="InterPro" id="IPR014284">
    <property type="entry name" value="RNA_pol_sigma-70_dom"/>
</dbReference>
<dbReference type="SUPFAM" id="SSF88946">
    <property type="entry name" value="Sigma2 domain of RNA polymerase sigma factors"/>
    <property type="match status" value="1"/>
</dbReference>
<evidence type="ECO:0000256" key="3">
    <source>
        <dbReference type="ARBA" id="ARBA00023082"/>
    </source>
</evidence>
<dbReference type="GO" id="GO:0016987">
    <property type="term" value="F:sigma factor activity"/>
    <property type="evidence" value="ECO:0007669"/>
    <property type="project" value="UniProtKB-KW"/>
</dbReference>
<dbReference type="NCBIfam" id="TIGR02937">
    <property type="entry name" value="sigma70-ECF"/>
    <property type="match status" value="1"/>
</dbReference>
<dbReference type="InterPro" id="IPR013249">
    <property type="entry name" value="RNA_pol_sigma70_r4_t2"/>
</dbReference>
<dbReference type="InterPro" id="IPR007627">
    <property type="entry name" value="RNA_pol_sigma70_r2"/>
</dbReference>
<comment type="caution">
    <text evidence="8">The sequence shown here is derived from an EMBL/GenBank/DDBJ whole genome shotgun (WGS) entry which is preliminary data.</text>
</comment>
<dbReference type="PANTHER" id="PTHR43133:SF8">
    <property type="entry name" value="RNA POLYMERASE SIGMA FACTOR HI_1459-RELATED"/>
    <property type="match status" value="1"/>
</dbReference>
<accession>A0A840CT40</accession>
<evidence type="ECO:0000259" key="7">
    <source>
        <dbReference type="Pfam" id="PF08281"/>
    </source>
</evidence>
<dbReference type="GO" id="GO:0006352">
    <property type="term" value="P:DNA-templated transcription initiation"/>
    <property type="evidence" value="ECO:0007669"/>
    <property type="project" value="InterPro"/>
</dbReference>
<evidence type="ECO:0000256" key="1">
    <source>
        <dbReference type="ARBA" id="ARBA00010641"/>
    </source>
</evidence>
<dbReference type="InterPro" id="IPR036388">
    <property type="entry name" value="WH-like_DNA-bd_sf"/>
</dbReference>
<proteinExistence type="inferred from homology"/>
<keyword evidence="9" id="KW-1185">Reference proteome</keyword>
<dbReference type="SUPFAM" id="SSF88659">
    <property type="entry name" value="Sigma3 and sigma4 domains of RNA polymerase sigma factors"/>
    <property type="match status" value="1"/>
</dbReference>
<dbReference type="RefSeq" id="WP_183306970.1">
    <property type="nucleotide sequence ID" value="NZ_JACIEP010000006.1"/>
</dbReference>
<dbReference type="InterPro" id="IPR013324">
    <property type="entry name" value="RNA_pol_sigma_r3/r4-like"/>
</dbReference>
<evidence type="ECO:0000259" key="6">
    <source>
        <dbReference type="Pfam" id="PF04542"/>
    </source>
</evidence>
<feature type="domain" description="RNA polymerase sigma-70 region 2" evidence="6">
    <location>
        <begin position="12"/>
        <end position="75"/>
    </location>
</feature>
<dbReference type="Gene3D" id="1.10.10.10">
    <property type="entry name" value="Winged helix-like DNA-binding domain superfamily/Winged helix DNA-binding domain"/>
    <property type="match status" value="1"/>
</dbReference>
<dbReference type="CDD" id="cd06171">
    <property type="entry name" value="Sigma70_r4"/>
    <property type="match status" value="1"/>
</dbReference>
<evidence type="ECO:0000313" key="9">
    <source>
        <dbReference type="Proteomes" id="UP000555103"/>
    </source>
</evidence>
<sequence length="170" mass="20321">MDAETFKKVFLPYHQKLYRIAYRMVQNVANAEDIVQETFIKLWNKRDDLENVENPEAFSIIILRNTCLDHLRKTKHEFQTSYDMDIPEKESLAHQIELQDNAKQIKTLIHKLPDQQRQVMMMKHWDGYSDEEIEQITGLSAGNIRVILSRARKMVREQFLKMEQQWTLAK</sequence>
<keyword evidence="5" id="KW-0804">Transcription</keyword>
<comment type="similarity">
    <text evidence="1">Belongs to the sigma-70 factor family. ECF subfamily.</text>
</comment>
<dbReference type="GO" id="GO:0003677">
    <property type="term" value="F:DNA binding"/>
    <property type="evidence" value="ECO:0007669"/>
    <property type="project" value="UniProtKB-KW"/>
</dbReference>